<dbReference type="PANTHER" id="PTHR42685">
    <property type="entry name" value="GERANYLGERANYL DIPHOSPHATE REDUCTASE"/>
    <property type="match status" value="1"/>
</dbReference>
<keyword evidence="5" id="KW-0560">Oxidoreductase</keyword>
<dbReference type="InterPro" id="IPR040131">
    <property type="entry name" value="MnmG_N"/>
</dbReference>
<name>A0ABD5X2G5_9EURY</name>
<proteinExistence type="predicted"/>
<evidence type="ECO:0000256" key="8">
    <source>
        <dbReference type="ARBA" id="ARBA00023264"/>
    </source>
</evidence>
<dbReference type="Pfam" id="PF22578">
    <property type="entry name" value="GGR_cat"/>
    <property type="match status" value="1"/>
</dbReference>
<dbReference type="PRINTS" id="PR00420">
    <property type="entry name" value="RNGMNOXGNASE"/>
</dbReference>
<keyword evidence="3" id="KW-0285">Flavoprotein</keyword>
<feature type="domain" description="MnmG N-terminal" evidence="9">
    <location>
        <begin position="8"/>
        <end position="168"/>
    </location>
</feature>
<evidence type="ECO:0000256" key="3">
    <source>
        <dbReference type="ARBA" id="ARBA00022630"/>
    </source>
</evidence>
<evidence type="ECO:0000256" key="5">
    <source>
        <dbReference type="ARBA" id="ARBA00023002"/>
    </source>
</evidence>
<dbReference type="PROSITE" id="PS51257">
    <property type="entry name" value="PROKAR_LIPOPROTEIN"/>
    <property type="match status" value="1"/>
</dbReference>
<evidence type="ECO:0000256" key="7">
    <source>
        <dbReference type="ARBA" id="ARBA00023209"/>
    </source>
</evidence>
<evidence type="ECO:0000256" key="4">
    <source>
        <dbReference type="ARBA" id="ARBA00022827"/>
    </source>
</evidence>
<dbReference type="AlphaFoldDB" id="A0ABD5X2G5"/>
<organism evidence="11 12">
    <name type="scientific">Halovenus rubra</name>
    <dbReference type="NCBI Taxonomy" id="869890"/>
    <lineage>
        <taxon>Archaea</taxon>
        <taxon>Methanobacteriati</taxon>
        <taxon>Methanobacteriota</taxon>
        <taxon>Stenosarchaea group</taxon>
        <taxon>Halobacteria</taxon>
        <taxon>Halobacteriales</taxon>
        <taxon>Haloarculaceae</taxon>
        <taxon>Halovenus</taxon>
    </lineage>
</organism>
<dbReference type="RefSeq" id="WP_267636452.1">
    <property type="nucleotide sequence ID" value="NZ_JAODIY010000004.1"/>
</dbReference>
<dbReference type="Proteomes" id="UP001596414">
    <property type="component" value="Unassembled WGS sequence"/>
</dbReference>
<reference evidence="11 12" key="1">
    <citation type="journal article" date="2014" name="Int. J. Syst. Evol. Microbiol.">
        <title>Complete genome sequence of Corynebacterium casei LMG S-19264T (=DSM 44701T), isolated from a smear-ripened cheese.</title>
        <authorList>
            <consortium name="US DOE Joint Genome Institute (JGI-PGF)"/>
            <person name="Walter F."/>
            <person name="Albersmeier A."/>
            <person name="Kalinowski J."/>
            <person name="Ruckert C."/>
        </authorList>
    </citation>
    <scope>NUCLEOTIDE SEQUENCE [LARGE SCALE GENOMIC DNA]</scope>
    <source>
        <strain evidence="11 12">CGMCC 4.7215</strain>
    </source>
</reference>
<dbReference type="Gene3D" id="3.50.50.60">
    <property type="entry name" value="FAD/NAD(P)-binding domain"/>
    <property type="match status" value="1"/>
</dbReference>
<dbReference type="InterPro" id="IPR054715">
    <property type="entry name" value="GGR_cat"/>
</dbReference>
<evidence type="ECO:0000313" key="11">
    <source>
        <dbReference type="EMBL" id="MFC7125456.1"/>
    </source>
</evidence>
<evidence type="ECO:0000259" key="10">
    <source>
        <dbReference type="Pfam" id="PF22578"/>
    </source>
</evidence>
<evidence type="ECO:0000256" key="6">
    <source>
        <dbReference type="ARBA" id="ARBA00023098"/>
    </source>
</evidence>
<evidence type="ECO:0000313" key="12">
    <source>
        <dbReference type="Proteomes" id="UP001596414"/>
    </source>
</evidence>
<evidence type="ECO:0000259" key="9">
    <source>
        <dbReference type="Pfam" id="PF01134"/>
    </source>
</evidence>
<dbReference type="GO" id="GO:0008654">
    <property type="term" value="P:phospholipid biosynthetic process"/>
    <property type="evidence" value="ECO:0007669"/>
    <property type="project" value="UniProtKB-KW"/>
</dbReference>
<dbReference type="InterPro" id="IPR036188">
    <property type="entry name" value="FAD/NAD-bd_sf"/>
</dbReference>
<gene>
    <name evidence="11" type="ORF">ACFQJ7_05300</name>
</gene>
<protein>
    <submittedName>
        <fullName evidence="11">FAD-dependent oxidoreductase</fullName>
    </submittedName>
</protein>
<evidence type="ECO:0000256" key="2">
    <source>
        <dbReference type="ARBA" id="ARBA00022516"/>
    </source>
</evidence>
<keyword evidence="6" id="KW-0443">Lipid metabolism</keyword>
<keyword evidence="4" id="KW-0274">FAD</keyword>
<keyword evidence="7" id="KW-0594">Phospholipid biosynthesis</keyword>
<dbReference type="Pfam" id="PF01134">
    <property type="entry name" value="GIDA"/>
    <property type="match status" value="1"/>
</dbReference>
<dbReference type="PANTHER" id="PTHR42685:SF18">
    <property type="entry name" value="DIGERANYLGERANYLGLYCEROPHOSPHOLIPID REDUCTASE"/>
    <property type="match status" value="1"/>
</dbReference>
<feature type="domain" description="Digeranylgeranylglycerophospholipid reductase catalytic" evidence="10">
    <location>
        <begin position="199"/>
        <end position="247"/>
    </location>
</feature>
<sequence length="496" mass="54159">MARSEAYEVIVVGGGIAGCFAAATAAAEGAEVVQLERKPAEQGGFIACGDAIKSPRDPSRYPGPIDMDAIASDEAVQADGNIDQIEWWDEELDVRKVIPYDKHSNVIDRYEFGQRLLDQTTELGVTQHFDTVVNDVIQNGSVNGVEAICEGDPVTYSGDVVIDTAGAQSVIQDMVDFESLDAPGGVSFEKPHFTHFGSAYREIIETDEPVEYQNSIVGKPLEEMGYVWYFPRSPTSVNVGLGFQMNKDPIPLADRLGEDLDGRPEYEGAKVAERFDKKNKLGAAIALRRPLDSMVAPGYLTAGGSAGTTHPITGKGIRGAAISGFSAGKTAAGAVADGDVSEQRLWEHNTYLYLDHGEGAKLAARDAYNVAASSIDISVLRAMAAVLPENEIREIVSTDTAFDDLTSKLSILAGAGKNLLTHYLSGTFDHLDVSNSELYEALDGFRKTRVFVDRYEELYERYPASREGYFDWLEERNRLDTAFYEAIDLAEENRKY</sequence>
<keyword evidence="2" id="KW-0444">Lipid biosynthesis</keyword>
<dbReference type="GO" id="GO:0016491">
    <property type="term" value="F:oxidoreductase activity"/>
    <property type="evidence" value="ECO:0007669"/>
    <property type="project" value="UniProtKB-KW"/>
</dbReference>
<keyword evidence="8" id="KW-1208">Phospholipid metabolism</keyword>
<comment type="cofactor">
    <cofactor evidence="1">
        <name>FAD</name>
        <dbReference type="ChEBI" id="CHEBI:57692"/>
    </cofactor>
</comment>
<comment type="caution">
    <text evidence="11">The sequence shown here is derived from an EMBL/GenBank/DDBJ whole genome shotgun (WGS) entry which is preliminary data.</text>
</comment>
<dbReference type="EMBL" id="JBHSZQ010000004">
    <property type="protein sequence ID" value="MFC7125456.1"/>
    <property type="molecule type" value="Genomic_DNA"/>
</dbReference>
<dbReference type="InterPro" id="IPR050407">
    <property type="entry name" value="Geranylgeranyl_reductase"/>
</dbReference>
<accession>A0ABD5X2G5</accession>
<dbReference type="SUPFAM" id="SSF51905">
    <property type="entry name" value="FAD/NAD(P)-binding domain"/>
    <property type="match status" value="1"/>
</dbReference>
<evidence type="ECO:0000256" key="1">
    <source>
        <dbReference type="ARBA" id="ARBA00001974"/>
    </source>
</evidence>